<dbReference type="RefSeq" id="WP_345265297.1">
    <property type="nucleotide sequence ID" value="NZ_BAABHB010000002.1"/>
</dbReference>
<name>A0ABP8K4H2_9BACT</name>
<accession>A0ABP8K4H2</accession>
<sequence length="546" mass="60804">MSTPNRHIIQRQTVWLDTAGTQPPFALQERISVYCRHQLPTVLETLFDRLADADTTIRLDQLVIDAGRLPAQKLEEELTRQIIRQVEAAFTQSADAWDGANHSDGQQPGNGLFRRFSRDERMAQQLRYFLEKGLLSAWTDSYTMEQADKWLRTPAAATFREELMSLVRTETVLFRRLIGCSSDETLVLLTFSDAGDELAEAVRQALAMMAALVRQPLPALRERFWLSIGTRAVRTGRITLAEGLLLFQPLVAPSDAPISFFRRLLALPGQLPHREEFPGSYRLRQVLIQLVETASSAGVPGRHQQELSGRLKDLPEGTDSTDEAGLPLPSVANSSAAESPLPDLWDTHPADVQPNHSAEYFPDPDIRQPTTGRREAQPEDALFVPMAGVVLLHPFLVTLFAEMGLLTTNRQWTGEAAAVRAVQVLAFLVTGRDHCPEYDMPLLKVLCGLPFGTVVSPDLLPTDTDRQLTTELLEAVIGHWEALGTVSPGGLREAFLQREGKLTATDTGRRLTVERKTLDILLSRLPWGVSMVKLPFMTDLLAVDWN</sequence>
<keyword evidence="3" id="KW-1185">Reference proteome</keyword>
<comment type="caution">
    <text evidence="2">The sequence shown here is derived from an EMBL/GenBank/DDBJ whole genome shotgun (WGS) entry which is preliminary data.</text>
</comment>
<feature type="compositionally biased region" description="Basic and acidic residues" evidence="1">
    <location>
        <begin position="303"/>
        <end position="315"/>
    </location>
</feature>
<dbReference type="Proteomes" id="UP001500936">
    <property type="component" value="Unassembled WGS sequence"/>
</dbReference>
<feature type="region of interest" description="Disordered" evidence="1">
    <location>
        <begin position="298"/>
        <end position="375"/>
    </location>
</feature>
<gene>
    <name evidence="2" type="ORF">GCM10023187_13720</name>
</gene>
<dbReference type="InterPro" id="IPR045538">
    <property type="entry name" value="CIS_TMP"/>
</dbReference>
<dbReference type="Pfam" id="PF19268">
    <property type="entry name" value="CIS_TMP"/>
    <property type="match status" value="1"/>
</dbReference>
<evidence type="ECO:0000256" key="1">
    <source>
        <dbReference type="SAM" id="MobiDB-lite"/>
    </source>
</evidence>
<protein>
    <submittedName>
        <fullName evidence="2">Uncharacterized protein</fullName>
    </submittedName>
</protein>
<reference evidence="3" key="1">
    <citation type="journal article" date="2019" name="Int. J. Syst. Evol. Microbiol.">
        <title>The Global Catalogue of Microorganisms (GCM) 10K type strain sequencing project: providing services to taxonomists for standard genome sequencing and annotation.</title>
        <authorList>
            <consortium name="The Broad Institute Genomics Platform"/>
            <consortium name="The Broad Institute Genome Sequencing Center for Infectious Disease"/>
            <person name="Wu L."/>
            <person name="Ma J."/>
        </authorList>
    </citation>
    <scope>NUCLEOTIDE SEQUENCE [LARGE SCALE GENOMIC DNA]</scope>
    <source>
        <strain evidence="3">JCM 17925</strain>
    </source>
</reference>
<proteinExistence type="predicted"/>
<evidence type="ECO:0000313" key="3">
    <source>
        <dbReference type="Proteomes" id="UP001500936"/>
    </source>
</evidence>
<dbReference type="EMBL" id="BAABHB010000002">
    <property type="protein sequence ID" value="GAA4400475.1"/>
    <property type="molecule type" value="Genomic_DNA"/>
</dbReference>
<organism evidence="2 3">
    <name type="scientific">Nibrella viscosa</name>
    <dbReference type="NCBI Taxonomy" id="1084524"/>
    <lineage>
        <taxon>Bacteria</taxon>
        <taxon>Pseudomonadati</taxon>
        <taxon>Bacteroidota</taxon>
        <taxon>Cytophagia</taxon>
        <taxon>Cytophagales</taxon>
        <taxon>Spirosomataceae</taxon>
        <taxon>Nibrella</taxon>
    </lineage>
</organism>
<evidence type="ECO:0000313" key="2">
    <source>
        <dbReference type="EMBL" id="GAA4400475.1"/>
    </source>
</evidence>